<dbReference type="Proteomes" id="UP000677265">
    <property type="component" value="Unassembled WGS sequence"/>
</dbReference>
<accession>A0A942YA84</accession>
<dbReference type="InterPro" id="IPR052048">
    <property type="entry name" value="ST_Response_Regulator"/>
</dbReference>
<gene>
    <name evidence="4" type="ORF">KHB02_013770</name>
    <name evidence="3" type="ORF">KHB02_22840</name>
</gene>
<dbReference type="PANTHER" id="PTHR43228:SF1">
    <property type="entry name" value="TWO-COMPONENT RESPONSE REGULATOR ARR22"/>
    <property type="match status" value="1"/>
</dbReference>
<evidence type="ECO:0000259" key="2">
    <source>
        <dbReference type="PROSITE" id="PS50110"/>
    </source>
</evidence>
<dbReference type="EMBL" id="JAGYPE010000004">
    <property type="protein sequence ID" value="MBS4184236.1"/>
    <property type="molecule type" value="Genomic_DNA"/>
</dbReference>
<protein>
    <submittedName>
        <fullName evidence="3">Response regulator</fullName>
    </submittedName>
</protein>
<evidence type="ECO:0000256" key="1">
    <source>
        <dbReference type="PROSITE-ProRule" id="PRU00169"/>
    </source>
</evidence>
<feature type="domain" description="Response regulatory" evidence="2">
    <location>
        <begin position="1"/>
        <end position="116"/>
    </location>
</feature>
<dbReference type="RefSeq" id="WP_213144137.1">
    <property type="nucleotide sequence ID" value="NZ_JAGYPE020000022.1"/>
</dbReference>
<sequence>MIMVVDDSQFMRNLIKEILNEANIRNIIEAENGEEAVKKYKLYSPDVVVMDITMPLLNGLDALEEIIKIAPKAKVIMCSSVGQQSTIQDALKIGASDFVVKPYFHNLSKIVHSLLS</sequence>
<dbReference type="AlphaFoldDB" id="A0A942YA84"/>
<reference evidence="3" key="1">
    <citation type="submission" date="2021-05" db="EMBL/GenBank/DDBJ databases">
        <title>Novel Bacillus species.</title>
        <authorList>
            <person name="Liu G."/>
        </authorList>
    </citation>
    <scope>NUCLEOTIDE SEQUENCE</scope>
    <source>
        <strain evidence="3 5">FJAT-50051</strain>
    </source>
</reference>
<dbReference type="PANTHER" id="PTHR43228">
    <property type="entry name" value="TWO-COMPONENT RESPONSE REGULATOR"/>
    <property type="match status" value="1"/>
</dbReference>
<name>A0A942YA84_9BACI</name>
<dbReference type="SUPFAM" id="SSF52172">
    <property type="entry name" value="CheY-like"/>
    <property type="match status" value="1"/>
</dbReference>
<evidence type="ECO:0000313" key="4">
    <source>
        <dbReference type="EMBL" id="MCH6266593.1"/>
    </source>
</evidence>
<dbReference type="SMART" id="SM00448">
    <property type="entry name" value="REC"/>
    <property type="match status" value="1"/>
</dbReference>
<organism evidence="3">
    <name type="scientific">Neobacillus citreus</name>
    <dbReference type="NCBI Taxonomy" id="2833578"/>
    <lineage>
        <taxon>Bacteria</taxon>
        <taxon>Bacillati</taxon>
        <taxon>Bacillota</taxon>
        <taxon>Bacilli</taxon>
        <taxon>Bacillales</taxon>
        <taxon>Bacillaceae</taxon>
        <taxon>Neobacillus</taxon>
    </lineage>
</organism>
<dbReference type="InterPro" id="IPR001789">
    <property type="entry name" value="Sig_transdc_resp-reg_receiver"/>
</dbReference>
<dbReference type="Pfam" id="PF00072">
    <property type="entry name" value="Response_reg"/>
    <property type="match status" value="1"/>
</dbReference>
<comment type="caution">
    <text evidence="3">The sequence shown here is derived from an EMBL/GenBank/DDBJ whole genome shotgun (WGS) entry which is preliminary data.</text>
</comment>
<evidence type="ECO:0000313" key="5">
    <source>
        <dbReference type="Proteomes" id="UP000677265"/>
    </source>
</evidence>
<dbReference type="EMBL" id="JAGYPE020000022">
    <property type="protein sequence ID" value="MCH6266593.1"/>
    <property type="molecule type" value="Genomic_DNA"/>
</dbReference>
<dbReference type="Gene3D" id="3.40.50.2300">
    <property type="match status" value="1"/>
</dbReference>
<dbReference type="PROSITE" id="PS50110">
    <property type="entry name" value="RESPONSE_REGULATORY"/>
    <property type="match status" value="1"/>
</dbReference>
<dbReference type="GO" id="GO:0000160">
    <property type="term" value="P:phosphorelay signal transduction system"/>
    <property type="evidence" value="ECO:0007669"/>
    <property type="project" value="InterPro"/>
</dbReference>
<keyword evidence="5" id="KW-1185">Reference proteome</keyword>
<evidence type="ECO:0000313" key="3">
    <source>
        <dbReference type="EMBL" id="MBS4184236.1"/>
    </source>
</evidence>
<proteinExistence type="predicted"/>
<feature type="modified residue" description="4-aspartylphosphate" evidence="1">
    <location>
        <position position="51"/>
    </location>
</feature>
<keyword evidence="1" id="KW-0597">Phosphoprotein</keyword>
<dbReference type="InterPro" id="IPR011006">
    <property type="entry name" value="CheY-like_superfamily"/>
</dbReference>